<reference evidence="2" key="1">
    <citation type="journal article" date="2019" name="Int. J. Syst. Evol. Microbiol.">
        <title>The Global Catalogue of Microorganisms (GCM) 10K type strain sequencing project: providing services to taxonomists for standard genome sequencing and annotation.</title>
        <authorList>
            <consortium name="The Broad Institute Genomics Platform"/>
            <consortium name="The Broad Institute Genome Sequencing Center for Infectious Disease"/>
            <person name="Wu L."/>
            <person name="Ma J."/>
        </authorList>
    </citation>
    <scope>NUCLEOTIDE SEQUENCE [LARGE SCALE GENOMIC DNA]</scope>
    <source>
        <strain evidence="2">CGMCC 1.15420</strain>
    </source>
</reference>
<gene>
    <name evidence="1" type="ORF">GCM10010913_42260</name>
</gene>
<keyword evidence="2" id="KW-1185">Reference proteome</keyword>
<proteinExistence type="predicted"/>
<dbReference type="RefSeq" id="WP_120464617.1">
    <property type="nucleotide sequence ID" value="NZ_BMIW01000042.1"/>
</dbReference>
<organism evidence="1 2">
    <name type="scientific">Paenibacillus aceti</name>
    <dbReference type="NCBI Taxonomy" id="1820010"/>
    <lineage>
        <taxon>Bacteria</taxon>
        <taxon>Bacillati</taxon>
        <taxon>Bacillota</taxon>
        <taxon>Bacilli</taxon>
        <taxon>Bacillales</taxon>
        <taxon>Paenibacillaceae</taxon>
        <taxon>Paenibacillus</taxon>
    </lineage>
</organism>
<comment type="caution">
    <text evidence="1">The sequence shown here is derived from an EMBL/GenBank/DDBJ whole genome shotgun (WGS) entry which is preliminary data.</text>
</comment>
<dbReference type="Proteomes" id="UP000608420">
    <property type="component" value="Unassembled WGS sequence"/>
</dbReference>
<dbReference type="EMBL" id="BMIW01000042">
    <property type="protein sequence ID" value="GGG15817.1"/>
    <property type="molecule type" value="Genomic_DNA"/>
</dbReference>
<protein>
    <submittedName>
        <fullName evidence="1">Uncharacterized protein</fullName>
    </submittedName>
</protein>
<evidence type="ECO:0000313" key="2">
    <source>
        <dbReference type="Proteomes" id="UP000608420"/>
    </source>
</evidence>
<accession>A0ABQ1W6C2</accession>
<name>A0ABQ1W6C2_9BACL</name>
<evidence type="ECO:0000313" key="1">
    <source>
        <dbReference type="EMBL" id="GGG15817.1"/>
    </source>
</evidence>
<sequence length="192" mass="21776">MTNDELRVDIAALTERLRQIRIEQGLTPDPPEREDFVDIPLSLALVERLQPFRAIAVKYASILAAGQVTRIDMDKLVEYEEIAHMLMRSVGFWCGLHGFSAGATLQMMKHINEMIDAGKTDEINTSDEMRKIRIYIGWMTKDDGLGHDLFDQHGKYDMDAREEAKRLLADPDALQAAIDAANKIIEEDDTDE</sequence>